<evidence type="ECO:0000256" key="11">
    <source>
        <dbReference type="ARBA" id="ARBA00023157"/>
    </source>
</evidence>
<evidence type="ECO:0000256" key="2">
    <source>
        <dbReference type="ARBA" id="ARBA00004589"/>
    </source>
</evidence>
<evidence type="ECO:0000259" key="17">
    <source>
        <dbReference type="Pfam" id="PF20684"/>
    </source>
</evidence>
<keyword evidence="8" id="KW-0732">Signal</keyword>
<feature type="domain" description="CFEM" evidence="16">
    <location>
        <begin position="1"/>
        <end position="51"/>
    </location>
</feature>
<feature type="transmembrane region" description="Helical" evidence="15">
    <location>
        <begin position="102"/>
        <end position="120"/>
    </location>
</feature>
<evidence type="ECO:0000256" key="12">
    <source>
        <dbReference type="ARBA" id="ARBA00023288"/>
    </source>
</evidence>
<dbReference type="OrthoDB" id="2496787at2759"/>
<keyword evidence="6" id="KW-0325">Glycoprotein</keyword>
<proteinExistence type="inferred from homology"/>
<evidence type="ECO:0000256" key="5">
    <source>
        <dbReference type="ARBA" id="ARBA00022525"/>
    </source>
</evidence>
<evidence type="ECO:0000256" key="8">
    <source>
        <dbReference type="ARBA" id="ARBA00022729"/>
    </source>
</evidence>
<keyword evidence="10 15" id="KW-0472">Membrane</keyword>
<accession>A0A6G1G1M1</accession>
<keyword evidence="19" id="KW-1185">Reference proteome</keyword>
<feature type="domain" description="Rhodopsin" evidence="17">
    <location>
        <begin position="87"/>
        <end position="332"/>
    </location>
</feature>
<evidence type="ECO:0000313" key="19">
    <source>
        <dbReference type="Proteomes" id="UP000504638"/>
    </source>
</evidence>
<comment type="similarity">
    <text evidence="4">Belongs to the RBT5 family.</text>
</comment>
<dbReference type="GeneID" id="54417019"/>
<dbReference type="EMBL" id="ML975159">
    <property type="protein sequence ID" value="KAF1811943.1"/>
    <property type="molecule type" value="Genomic_DNA"/>
</dbReference>
<evidence type="ECO:0000256" key="3">
    <source>
        <dbReference type="ARBA" id="ARBA00004613"/>
    </source>
</evidence>
<dbReference type="GO" id="GO:0098552">
    <property type="term" value="C:side of membrane"/>
    <property type="evidence" value="ECO:0007669"/>
    <property type="project" value="UniProtKB-KW"/>
</dbReference>
<keyword evidence="12" id="KW-0449">Lipoprotein</keyword>
<evidence type="ECO:0000256" key="7">
    <source>
        <dbReference type="ARBA" id="ARBA00022692"/>
    </source>
</evidence>
<keyword evidence="9 15" id="KW-1133">Transmembrane helix</keyword>
<keyword evidence="6" id="KW-0336">GPI-anchor</keyword>
<evidence type="ECO:0000256" key="14">
    <source>
        <dbReference type="SAM" id="MobiDB-lite"/>
    </source>
</evidence>
<feature type="transmembrane region" description="Helical" evidence="15">
    <location>
        <begin position="259"/>
        <end position="287"/>
    </location>
</feature>
<evidence type="ECO:0000256" key="9">
    <source>
        <dbReference type="ARBA" id="ARBA00022989"/>
    </source>
</evidence>
<reference evidence="18 20" key="1">
    <citation type="submission" date="2020-01" db="EMBL/GenBank/DDBJ databases">
        <authorList>
            <consortium name="DOE Joint Genome Institute"/>
            <person name="Haridas S."/>
            <person name="Albert R."/>
            <person name="Binder M."/>
            <person name="Bloem J."/>
            <person name="Labutti K."/>
            <person name="Salamov A."/>
            <person name="Andreopoulos B."/>
            <person name="Baker S.E."/>
            <person name="Barry K."/>
            <person name="Bills G."/>
            <person name="Bluhm B.H."/>
            <person name="Cannon C."/>
            <person name="Castanera R."/>
            <person name="Culley D.E."/>
            <person name="Daum C."/>
            <person name="Ezra D."/>
            <person name="Gonzalez J.B."/>
            <person name="Henrissat B."/>
            <person name="Kuo A."/>
            <person name="Liang C."/>
            <person name="Lipzen A."/>
            <person name="Lutzoni F."/>
            <person name="Magnuson J."/>
            <person name="Mondo S."/>
            <person name="Nolan M."/>
            <person name="Ohm R."/>
            <person name="Pangilinan J."/>
            <person name="Park H.-J."/>
            <person name="Ramirez L."/>
            <person name="Alfaro M."/>
            <person name="Sun H."/>
            <person name="Tritt A."/>
            <person name="Yoshinaga Y."/>
            <person name="Zwiers L.-H."/>
            <person name="Turgeon B.G."/>
            <person name="Goodwin S.B."/>
            <person name="Spatafora J.W."/>
            <person name="Crous P.W."/>
            <person name="Grigoriev I.V."/>
        </authorList>
    </citation>
    <scope>NUCLEOTIDE SEQUENCE</scope>
    <source>
        <strain evidence="18 20">CBS 781.70</strain>
    </source>
</reference>
<dbReference type="RefSeq" id="XP_033533574.1">
    <property type="nucleotide sequence ID" value="XM_033676449.1"/>
</dbReference>
<comment type="subcellular location">
    <subcellularLocation>
        <location evidence="2">Membrane</location>
        <topology evidence="2">Lipid-anchor</topology>
        <topology evidence="2">GPI-anchor</topology>
    </subcellularLocation>
    <subcellularLocation>
        <location evidence="1">Membrane</location>
        <topology evidence="1">Multi-pass membrane protein</topology>
    </subcellularLocation>
    <subcellularLocation>
        <location evidence="3">Secreted</location>
    </subcellularLocation>
</comment>
<feature type="compositionally biased region" description="Polar residues" evidence="14">
    <location>
        <begin position="360"/>
        <end position="371"/>
    </location>
</feature>
<evidence type="ECO:0000313" key="18">
    <source>
        <dbReference type="EMBL" id="KAF1811943.1"/>
    </source>
</evidence>
<protein>
    <recommendedName>
        <fullName evidence="21">Extracellular membrane protein CFEM domain-containing protein</fullName>
    </recommendedName>
</protein>
<reference evidence="20" key="3">
    <citation type="submission" date="2025-04" db="UniProtKB">
        <authorList>
            <consortium name="RefSeq"/>
        </authorList>
    </citation>
    <scope>IDENTIFICATION</scope>
    <source>
        <strain evidence="20">CBS 781.70</strain>
    </source>
</reference>
<evidence type="ECO:0000259" key="16">
    <source>
        <dbReference type="Pfam" id="PF05730"/>
    </source>
</evidence>
<name>A0A6G1G1M1_9PEZI</name>
<feature type="transmembrane region" description="Helical" evidence="15">
    <location>
        <begin position="225"/>
        <end position="247"/>
    </location>
</feature>
<feature type="transmembrane region" description="Helical" evidence="15">
    <location>
        <begin position="71"/>
        <end position="90"/>
    </location>
</feature>
<evidence type="ECO:0000256" key="1">
    <source>
        <dbReference type="ARBA" id="ARBA00004141"/>
    </source>
</evidence>
<evidence type="ECO:0008006" key="21">
    <source>
        <dbReference type="Google" id="ProtNLM"/>
    </source>
</evidence>
<dbReference type="PANTHER" id="PTHR33048">
    <property type="entry name" value="PTH11-LIKE INTEGRAL MEMBRANE PROTEIN (AFU_ORTHOLOGUE AFUA_5G11245)"/>
    <property type="match status" value="1"/>
</dbReference>
<dbReference type="GO" id="GO:0005576">
    <property type="term" value="C:extracellular region"/>
    <property type="evidence" value="ECO:0007669"/>
    <property type="project" value="UniProtKB-SubCell"/>
</dbReference>
<evidence type="ECO:0000256" key="10">
    <source>
        <dbReference type="ARBA" id="ARBA00023136"/>
    </source>
</evidence>
<keyword evidence="11" id="KW-1015">Disulfide bond</keyword>
<feature type="non-terminal residue" evidence="18">
    <location>
        <position position="1"/>
    </location>
</feature>
<evidence type="ECO:0000256" key="13">
    <source>
        <dbReference type="ARBA" id="ARBA00038359"/>
    </source>
</evidence>
<dbReference type="Proteomes" id="UP000504638">
    <property type="component" value="Unplaced"/>
</dbReference>
<feature type="region of interest" description="Disordered" evidence="14">
    <location>
        <begin position="356"/>
        <end position="393"/>
    </location>
</feature>
<dbReference type="Pfam" id="PF20684">
    <property type="entry name" value="Fung_rhodopsin"/>
    <property type="match status" value="1"/>
</dbReference>
<feature type="transmembrane region" description="Helical" evidence="15">
    <location>
        <begin position="177"/>
        <end position="205"/>
    </location>
</feature>
<keyword evidence="7 15" id="KW-0812">Transmembrane</keyword>
<sequence>CFEQTVLSSKCSPTDFSCLCQDEAFMEAAAGCQATGCTVKEMLTDFRNLASTNATMAACGVQPRDISVQVIAIPASFGSLAMLMVIVRLVDRIGIRKLSLDWDDYLVLIAVLFNSILVAYHGMGKDLWSLEFDGINKTFLYLLIAEIFYMAAEMFVQLSLLAFYLRIFTIPVFRKAVYVLMGVVVCFGMANTFSMLFQCTPIAFFWESWSGETTGTCINVNLFSWIRAGIEIAIDVAIISLPIPTLLKLQMSWKKKIQVVMVFCVGFTTVYHMLTILYRITIISILRLQSLVQFSETTNPTYDNAPAIYWSILECDMFIICACMPAMRGFLRTFAPSCFGSTEYGSRSGTKGYASHDKLSSNGQYQRQPSDAQHESDVELVGSLSENSRKAYV</sequence>
<dbReference type="InterPro" id="IPR008427">
    <property type="entry name" value="Extracellular_membr_CFEM_dom"/>
</dbReference>
<gene>
    <name evidence="18 20" type="ORF">P152DRAFT_398283</name>
</gene>
<feature type="transmembrane region" description="Helical" evidence="15">
    <location>
        <begin position="140"/>
        <end position="165"/>
    </location>
</feature>
<organism evidence="18">
    <name type="scientific">Eremomyces bilateralis CBS 781.70</name>
    <dbReference type="NCBI Taxonomy" id="1392243"/>
    <lineage>
        <taxon>Eukaryota</taxon>
        <taxon>Fungi</taxon>
        <taxon>Dikarya</taxon>
        <taxon>Ascomycota</taxon>
        <taxon>Pezizomycotina</taxon>
        <taxon>Dothideomycetes</taxon>
        <taxon>Dothideomycetes incertae sedis</taxon>
        <taxon>Eremomycetales</taxon>
        <taxon>Eremomycetaceae</taxon>
        <taxon>Eremomyces</taxon>
    </lineage>
</organism>
<dbReference type="Pfam" id="PF05730">
    <property type="entry name" value="CFEM"/>
    <property type="match status" value="1"/>
</dbReference>
<evidence type="ECO:0000256" key="6">
    <source>
        <dbReference type="ARBA" id="ARBA00022622"/>
    </source>
</evidence>
<evidence type="ECO:0000313" key="20">
    <source>
        <dbReference type="RefSeq" id="XP_033533574.1"/>
    </source>
</evidence>
<evidence type="ECO:0000256" key="15">
    <source>
        <dbReference type="SAM" id="Phobius"/>
    </source>
</evidence>
<dbReference type="AlphaFoldDB" id="A0A6G1G1M1"/>
<keyword evidence="5" id="KW-0964">Secreted</keyword>
<dbReference type="PANTHER" id="PTHR33048:SF143">
    <property type="entry name" value="EXTRACELLULAR MEMBRANE PROTEIN CFEM DOMAIN-CONTAINING PROTEIN-RELATED"/>
    <property type="match status" value="1"/>
</dbReference>
<dbReference type="InterPro" id="IPR052337">
    <property type="entry name" value="SAT4-like"/>
</dbReference>
<reference evidence="20" key="2">
    <citation type="submission" date="2020-04" db="EMBL/GenBank/DDBJ databases">
        <authorList>
            <consortium name="NCBI Genome Project"/>
        </authorList>
    </citation>
    <scope>NUCLEOTIDE SEQUENCE</scope>
    <source>
        <strain evidence="20">CBS 781.70</strain>
    </source>
</reference>
<evidence type="ECO:0000256" key="4">
    <source>
        <dbReference type="ARBA" id="ARBA00010031"/>
    </source>
</evidence>
<comment type="similarity">
    <text evidence="13">Belongs to the SAT4 family.</text>
</comment>
<dbReference type="InterPro" id="IPR049326">
    <property type="entry name" value="Rhodopsin_dom_fungi"/>
</dbReference>